<dbReference type="PANTHER" id="PTHR33103:SF110">
    <property type="entry name" value="DUF674 FAMILY PROTEIN"/>
    <property type="match status" value="1"/>
</dbReference>
<proteinExistence type="predicted"/>
<dbReference type="Pfam" id="PF05056">
    <property type="entry name" value="DUF674"/>
    <property type="match status" value="2"/>
</dbReference>
<keyword evidence="2" id="KW-1185">Reference proteome</keyword>
<dbReference type="OrthoDB" id="2014278at2759"/>
<name>A0A7J9CND9_GOSGO</name>
<dbReference type="PANTHER" id="PTHR33103">
    <property type="entry name" value="OS01G0153900 PROTEIN"/>
    <property type="match status" value="1"/>
</dbReference>
<comment type="caution">
    <text evidence="1">The sequence shown here is derived from an EMBL/GenBank/DDBJ whole genome shotgun (WGS) entry which is preliminary data.</text>
</comment>
<dbReference type="AlphaFoldDB" id="A0A7J9CND9"/>
<evidence type="ECO:0000313" key="1">
    <source>
        <dbReference type="EMBL" id="MBA0749992.1"/>
    </source>
</evidence>
<evidence type="ECO:0008006" key="3">
    <source>
        <dbReference type="Google" id="ProtNLM"/>
    </source>
</evidence>
<feature type="non-terminal residue" evidence="1">
    <location>
        <position position="1"/>
    </location>
</feature>
<dbReference type="Proteomes" id="UP000593579">
    <property type="component" value="Unassembled WGS sequence"/>
</dbReference>
<sequence length="186" mass="20348">MSLPVGTVVRLLGKQRTVGCLGNIYESIENLNDYYYMKSAATKHAILQSPNTPTFTGVKTHQNYNGGTAYVANHPTAACPSCGHYFMKSNDVVFVNPTNKGVPDSGEEGFIKRAATFMIMDDLVVRPMYTNSIITLLDKFNVKDVNDLEEKTIGVGVNEAVELLRASMQSKTVLTDIFLGGKKKSS</sequence>
<reference evidence="1 2" key="1">
    <citation type="journal article" date="2019" name="Genome Biol. Evol.">
        <title>Insights into the evolution of the New World diploid cottons (Gossypium, subgenus Houzingenia) based on genome sequencing.</title>
        <authorList>
            <person name="Grover C.E."/>
            <person name="Arick M.A. 2nd"/>
            <person name="Thrash A."/>
            <person name="Conover J.L."/>
            <person name="Sanders W.S."/>
            <person name="Peterson D.G."/>
            <person name="Frelichowski J.E."/>
            <person name="Scheffler J.A."/>
            <person name="Scheffler B.E."/>
            <person name="Wendel J.F."/>
        </authorList>
    </citation>
    <scope>NUCLEOTIDE SEQUENCE [LARGE SCALE GENOMIC DNA]</scope>
    <source>
        <strain evidence="1">5</strain>
        <tissue evidence="1">Leaf</tissue>
    </source>
</reference>
<evidence type="ECO:0000313" key="2">
    <source>
        <dbReference type="Proteomes" id="UP000593579"/>
    </source>
</evidence>
<organism evidence="1 2">
    <name type="scientific">Gossypium gossypioides</name>
    <name type="common">Mexican cotton</name>
    <name type="synonym">Selera gossypioides</name>
    <dbReference type="NCBI Taxonomy" id="34282"/>
    <lineage>
        <taxon>Eukaryota</taxon>
        <taxon>Viridiplantae</taxon>
        <taxon>Streptophyta</taxon>
        <taxon>Embryophyta</taxon>
        <taxon>Tracheophyta</taxon>
        <taxon>Spermatophyta</taxon>
        <taxon>Magnoliopsida</taxon>
        <taxon>eudicotyledons</taxon>
        <taxon>Gunneridae</taxon>
        <taxon>Pentapetalae</taxon>
        <taxon>rosids</taxon>
        <taxon>malvids</taxon>
        <taxon>Malvales</taxon>
        <taxon>Malvaceae</taxon>
        <taxon>Malvoideae</taxon>
        <taxon>Gossypium</taxon>
    </lineage>
</organism>
<dbReference type="InterPro" id="IPR007750">
    <property type="entry name" value="DUF674"/>
</dbReference>
<dbReference type="EMBL" id="JABEZY010000011">
    <property type="protein sequence ID" value="MBA0749992.1"/>
    <property type="molecule type" value="Genomic_DNA"/>
</dbReference>
<protein>
    <recommendedName>
        <fullName evidence="3">DUF674 domain-containing protein</fullName>
    </recommendedName>
</protein>
<gene>
    <name evidence="1" type="ORF">Gogos_003861</name>
</gene>
<accession>A0A7J9CND9</accession>